<name>A0A5R9DTK1_9ACTN</name>
<keyword evidence="2" id="KW-1185">Reference proteome</keyword>
<evidence type="ECO:0000313" key="1">
    <source>
        <dbReference type="EMBL" id="TLQ39446.1"/>
    </source>
</evidence>
<organism evidence="1 2">
    <name type="scientific">Streptomyces marianii</name>
    <dbReference type="NCBI Taxonomy" id="1817406"/>
    <lineage>
        <taxon>Bacteria</taxon>
        <taxon>Bacillati</taxon>
        <taxon>Actinomycetota</taxon>
        <taxon>Actinomycetes</taxon>
        <taxon>Kitasatosporales</taxon>
        <taxon>Streptomycetaceae</taxon>
        <taxon>Streptomyces</taxon>
    </lineage>
</organism>
<dbReference type="OrthoDB" id="3689934at2"/>
<dbReference type="Proteomes" id="UP000305921">
    <property type="component" value="Unassembled WGS sequence"/>
</dbReference>
<dbReference type="EMBL" id="VAWE01000002">
    <property type="protein sequence ID" value="TLQ39446.1"/>
    <property type="molecule type" value="Genomic_DNA"/>
</dbReference>
<evidence type="ECO:0000313" key="2">
    <source>
        <dbReference type="Proteomes" id="UP000305921"/>
    </source>
</evidence>
<sequence length="226" mass="24672">MSLDTLPVYRGLRVPRVARWSAEHDITPAVYLRNSRLAYADPVLTRACTHQGALWRAWTIAPGKGEPRFSHLHPARQRRMMTRRICQVCGLSTVEEAATEGGHLFLTGAGEETGFRGPIEEGERTLHPPVHLACGWESVRHCRHLLDGYEAARVARPVPWGLYGILHAWSGGAVVPVDARAQIGHGDPRLALLLAGQAVTELNDVRPIDLRAEAARAGLAGAEAGR</sequence>
<proteinExistence type="predicted"/>
<dbReference type="AlphaFoldDB" id="A0A5R9DTK1"/>
<dbReference type="RefSeq" id="WP_138058256.1">
    <property type="nucleotide sequence ID" value="NZ_VAWE01000002.1"/>
</dbReference>
<gene>
    <name evidence="1" type="ORF">FEF34_39430</name>
</gene>
<protein>
    <submittedName>
        <fullName evidence="1">Uncharacterized protein</fullName>
    </submittedName>
</protein>
<comment type="caution">
    <text evidence="1">The sequence shown here is derived from an EMBL/GenBank/DDBJ whole genome shotgun (WGS) entry which is preliminary data.</text>
</comment>
<accession>A0A5R9DTK1</accession>
<reference evidence="1 2" key="1">
    <citation type="submission" date="2019-05" db="EMBL/GenBank/DDBJ databases">
        <title>Streptomyces marianii sp. nov., a novel marine actinomycete from southern coast of India.</title>
        <authorList>
            <person name="Iniyan A.M."/>
            <person name="Wink J."/>
            <person name="Ramprasad E."/>
            <person name="Ramana C.V."/>
            <person name="Bunk B."/>
            <person name="Sproer C."/>
            <person name="Joseph F.-J.R.S."/>
            <person name="Vincent S.G.P."/>
        </authorList>
    </citation>
    <scope>NUCLEOTIDE SEQUENCE [LARGE SCALE GENOMIC DNA]</scope>
    <source>
        <strain evidence="1 2">ICN19</strain>
    </source>
</reference>